<dbReference type="InterPro" id="IPR018391">
    <property type="entry name" value="PQQ_b-propeller_rpt"/>
</dbReference>
<reference evidence="3 4" key="1">
    <citation type="submission" date="2022-09" db="EMBL/GenBank/DDBJ databases">
        <title>Enrichment on poylsaccharides allowed isolation of novel metabolic and taxonomic groups of Haloarchaea.</title>
        <authorList>
            <person name="Sorokin D.Y."/>
            <person name="Elcheninov A.G."/>
            <person name="Khizhniak T.V."/>
            <person name="Kolganova T.V."/>
            <person name="Kublanov I.V."/>
        </authorList>
    </citation>
    <scope>NUCLEOTIDE SEQUENCE [LARGE SCALE GENOMIC DNA]</scope>
    <source>
        <strain evidence="3 4">AArc-curdl1</strain>
    </source>
</reference>
<feature type="region of interest" description="Disordered" evidence="1">
    <location>
        <begin position="1"/>
        <end position="23"/>
    </location>
</feature>
<feature type="domain" description="Pyrrolo-quinoline quinone repeat" evidence="2">
    <location>
        <begin position="26"/>
        <end position="158"/>
    </location>
</feature>
<dbReference type="PANTHER" id="PTHR34512:SF30">
    <property type="entry name" value="OUTER MEMBRANE PROTEIN ASSEMBLY FACTOR BAMB"/>
    <property type="match status" value="1"/>
</dbReference>
<comment type="caution">
    <text evidence="3">The sequence shown here is derived from an EMBL/GenBank/DDBJ whole genome shotgun (WGS) entry which is preliminary data.</text>
</comment>
<accession>A0AAP3E6Y0</accession>
<dbReference type="AlphaFoldDB" id="A0AAP3E6Y0"/>
<dbReference type="InterPro" id="IPR015943">
    <property type="entry name" value="WD40/YVTN_repeat-like_dom_sf"/>
</dbReference>
<dbReference type="InterPro" id="IPR002372">
    <property type="entry name" value="PQQ_rpt_dom"/>
</dbReference>
<name>A0AAP3E6Y0_9EURY</name>
<dbReference type="EMBL" id="JAOPJZ010000006">
    <property type="protein sequence ID" value="MCU4752277.1"/>
    <property type="molecule type" value="Genomic_DNA"/>
</dbReference>
<sequence length="337" mass="36753">MAGVDLENTGYHPTATGPTGPVSEKWVFETDSSFTAGAAVVDGVAYIGDRDWMLYAVDLEDGSERWSTELPVKLMNGTIAVAEEIICGNTGSGGQFVVTRRTGELEWATNAYHRQITGSPTISGGQIYANTDEGFVYSIDLNDGEINWNIEIGYRGRKTIGLSENMLYAVGRNPDAYAINLETKEREWTAQLDQWTMGLAIGDKMIYVGTQSSESIFGLNKDSGEIQWEQDVGAFVLSSISYYPGYVIAGTKKGIVCLDEKTGEKIWNVEYGGGKASISLTRNRLYTGSSEGVHCLNINTGEEIWRHESIGSVRGEIAVIDEMLIVSSRNGNLYALG</sequence>
<evidence type="ECO:0000313" key="4">
    <source>
        <dbReference type="Proteomes" id="UP001321047"/>
    </source>
</evidence>
<gene>
    <name evidence="3" type="ORF">OB919_09805</name>
</gene>
<dbReference type="PANTHER" id="PTHR34512">
    <property type="entry name" value="CELL SURFACE PROTEIN"/>
    <property type="match status" value="1"/>
</dbReference>
<feature type="domain" description="Pyrrolo-quinoline quinone repeat" evidence="2">
    <location>
        <begin position="161"/>
        <end position="336"/>
    </location>
</feature>
<evidence type="ECO:0000259" key="2">
    <source>
        <dbReference type="Pfam" id="PF13360"/>
    </source>
</evidence>
<dbReference type="SMART" id="SM00564">
    <property type="entry name" value="PQQ"/>
    <property type="match status" value="6"/>
</dbReference>
<evidence type="ECO:0000256" key="1">
    <source>
        <dbReference type="SAM" id="MobiDB-lite"/>
    </source>
</evidence>
<dbReference type="Proteomes" id="UP001321047">
    <property type="component" value="Unassembled WGS sequence"/>
</dbReference>
<dbReference type="Gene3D" id="2.130.10.10">
    <property type="entry name" value="YVTN repeat-like/Quinoprotein amine dehydrogenase"/>
    <property type="match status" value="2"/>
</dbReference>
<dbReference type="SUPFAM" id="SSF50998">
    <property type="entry name" value="Quinoprotein alcohol dehydrogenase-like"/>
    <property type="match status" value="2"/>
</dbReference>
<dbReference type="Pfam" id="PF13360">
    <property type="entry name" value="PQQ_2"/>
    <property type="match status" value="2"/>
</dbReference>
<organism evidence="3 4">
    <name type="scientific">Natronosalvus hydrolyticus</name>
    <dbReference type="NCBI Taxonomy" id="2979988"/>
    <lineage>
        <taxon>Archaea</taxon>
        <taxon>Methanobacteriati</taxon>
        <taxon>Methanobacteriota</taxon>
        <taxon>Stenosarchaea group</taxon>
        <taxon>Halobacteria</taxon>
        <taxon>Halobacteriales</taxon>
        <taxon>Natrialbaceae</taxon>
        <taxon>Natronosalvus</taxon>
    </lineage>
</organism>
<evidence type="ECO:0000313" key="3">
    <source>
        <dbReference type="EMBL" id="MCU4752277.1"/>
    </source>
</evidence>
<protein>
    <submittedName>
        <fullName evidence="3">PQQ-binding-like beta-propeller repeat protein</fullName>
    </submittedName>
</protein>
<dbReference type="RefSeq" id="WP_342808619.1">
    <property type="nucleotide sequence ID" value="NZ_JAOPJZ010000006.1"/>
</dbReference>
<proteinExistence type="predicted"/>
<dbReference type="InterPro" id="IPR011047">
    <property type="entry name" value="Quinoprotein_ADH-like_sf"/>
</dbReference>
<keyword evidence="4" id="KW-1185">Reference proteome</keyword>